<dbReference type="AlphaFoldDB" id="A0A3F3PIT5"/>
<organism evidence="1 2">
    <name type="scientific">Aspergillus welwitschiae</name>
    <dbReference type="NCBI Taxonomy" id="1341132"/>
    <lineage>
        <taxon>Eukaryota</taxon>
        <taxon>Fungi</taxon>
        <taxon>Dikarya</taxon>
        <taxon>Ascomycota</taxon>
        <taxon>Pezizomycotina</taxon>
        <taxon>Eurotiomycetes</taxon>
        <taxon>Eurotiomycetidae</taxon>
        <taxon>Eurotiales</taxon>
        <taxon>Aspergillaceae</taxon>
        <taxon>Aspergillus</taxon>
        <taxon>Aspergillus subgen. Circumdati</taxon>
    </lineage>
</organism>
<dbReference type="GeneID" id="38143426"/>
<name>A0A3F3PIT5_9EURO</name>
<keyword evidence="2" id="KW-1185">Reference proteome</keyword>
<gene>
    <name evidence="1" type="ORF">BDQ94DRAFT_186155</name>
</gene>
<protein>
    <recommendedName>
        <fullName evidence="3">Geranylgeranyl pyrophosphate synthetase</fullName>
    </recommendedName>
</protein>
<dbReference type="STRING" id="1341132.A0A3F3PIT5"/>
<evidence type="ECO:0008006" key="3">
    <source>
        <dbReference type="Google" id="ProtNLM"/>
    </source>
</evidence>
<evidence type="ECO:0000313" key="2">
    <source>
        <dbReference type="Proteomes" id="UP000253729"/>
    </source>
</evidence>
<dbReference type="EMBL" id="KZ852117">
    <property type="protein sequence ID" value="RDH26787.1"/>
    <property type="molecule type" value="Genomic_DNA"/>
</dbReference>
<evidence type="ECO:0000313" key="1">
    <source>
        <dbReference type="EMBL" id="RDH26787.1"/>
    </source>
</evidence>
<dbReference type="PANTHER" id="PTHR35179:SF2">
    <property type="entry name" value="START DOMAIN-CONTAINING PROTEIN"/>
    <property type="match status" value="1"/>
</dbReference>
<sequence length="403" mass="44881">MTPVKIASISRVDLKGFEETTPSITDVKHLSSYNWIDSETPTIAIPGCPPLWSPPKGTRKVPKDSGCIYIAQNAARHPESPLEPLFRTLYTTHPSFNIGAVDLVTDRNNIRMLLSFINPSLSKNGLEPFTIEVEVTGKTAVFCRAETETVRFLGPGDFVGFGDEFEKAYTRDQVNGSTGHHRIISYLFGGLRLIVRYETDGYIDPLSGYPVVGKDQVDLSSMIQSLSLRPSECVPCGTSGQSKLLLRHEGRTVAADSILEIKTRVAHKPISVQEVLPQLWVSQTPNLVRAYHKNRVFAPPKVENVVAEIKKWEESHREDLRRLGSLFKKLIDIVKRSGGKAAARYDRQKDRLEVWTAATVKMLPDDLDSKLNYGDAEHAPHERAPAGWGPSETMLKIGHTLQC</sequence>
<proteinExistence type="predicted"/>
<dbReference type="Proteomes" id="UP000253729">
    <property type="component" value="Unassembled WGS sequence"/>
</dbReference>
<dbReference type="RefSeq" id="XP_026619809.1">
    <property type="nucleotide sequence ID" value="XM_026775070.1"/>
</dbReference>
<reference evidence="1 2" key="1">
    <citation type="submission" date="2018-07" db="EMBL/GenBank/DDBJ databases">
        <title>The genomes of Aspergillus section Nigri reveals drivers in fungal speciation.</title>
        <authorList>
            <consortium name="DOE Joint Genome Institute"/>
            <person name="Vesth T.C."/>
            <person name="Nybo J."/>
            <person name="Theobald S."/>
            <person name="Brandl J."/>
            <person name="Frisvad J.C."/>
            <person name="Nielsen K.F."/>
            <person name="Lyhne E.K."/>
            <person name="Kogle M.E."/>
            <person name="Kuo A."/>
            <person name="Riley R."/>
            <person name="Clum A."/>
            <person name="Nolan M."/>
            <person name="Lipzen A."/>
            <person name="Salamov A."/>
            <person name="Henrissat B."/>
            <person name="Wiebenga A."/>
            <person name="De vries R.P."/>
            <person name="Grigoriev I.V."/>
            <person name="Mortensen U.H."/>
            <person name="Andersen M.R."/>
            <person name="Baker S.E."/>
        </authorList>
    </citation>
    <scope>NUCLEOTIDE SEQUENCE [LARGE SCALE GENOMIC DNA]</scope>
    <source>
        <strain evidence="1 2">CBS 139.54b</strain>
    </source>
</reference>
<dbReference type="PANTHER" id="PTHR35179">
    <property type="entry name" value="PROTEIN CBG02620"/>
    <property type="match status" value="1"/>
</dbReference>
<accession>A0A3F3PIT5</accession>